<feature type="region of interest" description="Disordered" evidence="1">
    <location>
        <begin position="88"/>
        <end position="114"/>
    </location>
</feature>
<keyword evidence="3" id="KW-1185">Reference proteome</keyword>
<accession>A0ABN7WRQ1</accession>
<dbReference type="Proteomes" id="UP000789901">
    <property type="component" value="Unassembled WGS sequence"/>
</dbReference>
<sequence>SLFNKNWMNQLIKQNNFQVKITYSNRSIFVRNTVQLSILPNHKLIEDAYKDHNSVYVKLQVPEVTIDINKQSLVPLIPVLTLQELLEKESNSSSENKDENDSNSDDEIQESKTKNQKFQELIQSFISKERLESNLVAATGLTGGVNCEEWSTMLCFCGITCQNRKSQYFQKQEKIFNRIKTAAKKSANNALCARGYCKKNRYFGSSKVTSTLYEYNITLDVGVDSDLNTNKTLYKEKIVHKIFTDLKHKSKILKNKI</sequence>
<feature type="non-terminal residue" evidence="2">
    <location>
        <position position="257"/>
    </location>
</feature>
<gene>
    <name evidence="2" type="ORF">GMARGA_LOCUS33485</name>
</gene>
<evidence type="ECO:0000256" key="1">
    <source>
        <dbReference type="SAM" id="MobiDB-lite"/>
    </source>
</evidence>
<protein>
    <submittedName>
        <fullName evidence="2">37510_t:CDS:1</fullName>
    </submittedName>
</protein>
<comment type="caution">
    <text evidence="2">The sequence shown here is derived from an EMBL/GenBank/DDBJ whole genome shotgun (WGS) entry which is preliminary data.</text>
</comment>
<evidence type="ECO:0000313" key="3">
    <source>
        <dbReference type="Proteomes" id="UP000789901"/>
    </source>
</evidence>
<reference evidence="2 3" key="1">
    <citation type="submission" date="2021-06" db="EMBL/GenBank/DDBJ databases">
        <authorList>
            <person name="Kallberg Y."/>
            <person name="Tangrot J."/>
            <person name="Rosling A."/>
        </authorList>
    </citation>
    <scope>NUCLEOTIDE SEQUENCE [LARGE SCALE GENOMIC DNA]</scope>
    <source>
        <strain evidence="2 3">120-4 pot B 10/14</strain>
    </source>
</reference>
<feature type="compositionally biased region" description="Basic and acidic residues" evidence="1">
    <location>
        <begin position="88"/>
        <end position="100"/>
    </location>
</feature>
<dbReference type="EMBL" id="CAJVQB010055812">
    <property type="protein sequence ID" value="CAG8837409.1"/>
    <property type="molecule type" value="Genomic_DNA"/>
</dbReference>
<evidence type="ECO:0000313" key="2">
    <source>
        <dbReference type="EMBL" id="CAG8837409.1"/>
    </source>
</evidence>
<proteinExistence type="predicted"/>
<organism evidence="2 3">
    <name type="scientific">Gigaspora margarita</name>
    <dbReference type="NCBI Taxonomy" id="4874"/>
    <lineage>
        <taxon>Eukaryota</taxon>
        <taxon>Fungi</taxon>
        <taxon>Fungi incertae sedis</taxon>
        <taxon>Mucoromycota</taxon>
        <taxon>Glomeromycotina</taxon>
        <taxon>Glomeromycetes</taxon>
        <taxon>Diversisporales</taxon>
        <taxon>Gigasporaceae</taxon>
        <taxon>Gigaspora</taxon>
    </lineage>
</organism>
<feature type="non-terminal residue" evidence="2">
    <location>
        <position position="1"/>
    </location>
</feature>
<name>A0ABN7WRQ1_GIGMA</name>